<name>A0A5N6L1H9_9ROSI</name>
<dbReference type="EMBL" id="VIBQ01000056">
    <property type="protein sequence ID" value="KAB8527811.1"/>
    <property type="molecule type" value="Genomic_DNA"/>
</dbReference>
<dbReference type="AlphaFoldDB" id="A0A5N6L1H9"/>
<accession>A0A5N6L1H9</accession>
<dbReference type="Gene3D" id="3.40.630.30">
    <property type="match status" value="1"/>
</dbReference>
<dbReference type="OrthoDB" id="2744543at2759"/>
<dbReference type="PANTHER" id="PTHR42791">
    <property type="entry name" value="GNAT FAMILY ACETYLTRANSFERASE"/>
    <property type="match status" value="1"/>
</dbReference>
<evidence type="ECO:0000259" key="1">
    <source>
        <dbReference type="PROSITE" id="PS51186"/>
    </source>
</evidence>
<dbReference type="InterPro" id="IPR052523">
    <property type="entry name" value="Trichothecene_AcTrans"/>
</dbReference>
<dbReference type="InterPro" id="IPR000182">
    <property type="entry name" value="GNAT_dom"/>
</dbReference>
<dbReference type="Pfam" id="PF00583">
    <property type="entry name" value="Acetyltransf_1"/>
    <property type="match status" value="1"/>
</dbReference>
<dbReference type="InterPro" id="IPR016181">
    <property type="entry name" value="Acyl_CoA_acyltransferase"/>
</dbReference>
<keyword evidence="3" id="KW-1185">Reference proteome</keyword>
<comment type="caution">
    <text evidence="2">The sequence shown here is derived from an EMBL/GenBank/DDBJ whole genome shotgun (WGS) entry which is preliminary data.</text>
</comment>
<reference evidence="2 3" key="1">
    <citation type="submission" date="2019-06" db="EMBL/GenBank/DDBJ databases">
        <title>A chromosomal-level reference genome of Carpinus fangiana (Coryloideae, Betulaceae).</title>
        <authorList>
            <person name="Yang X."/>
            <person name="Wang Z."/>
            <person name="Zhang L."/>
            <person name="Hao G."/>
            <person name="Liu J."/>
            <person name="Yang Y."/>
        </authorList>
    </citation>
    <scope>NUCLEOTIDE SEQUENCE [LARGE SCALE GENOMIC DNA]</scope>
    <source>
        <strain evidence="2">Cfa_2016G</strain>
        <tissue evidence="2">Leaf</tissue>
    </source>
</reference>
<evidence type="ECO:0000313" key="3">
    <source>
        <dbReference type="Proteomes" id="UP000327013"/>
    </source>
</evidence>
<dbReference type="PROSITE" id="PS51186">
    <property type="entry name" value="GNAT"/>
    <property type="match status" value="1"/>
</dbReference>
<protein>
    <recommendedName>
        <fullName evidence="1">N-acetyltransferase domain-containing protein</fullName>
    </recommendedName>
</protein>
<dbReference type="SUPFAM" id="SSF55729">
    <property type="entry name" value="Acyl-CoA N-acyltransferases (Nat)"/>
    <property type="match status" value="1"/>
</dbReference>
<dbReference type="CDD" id="cd04301">
    <property type="entry name" value="NAT_SF"/>
    <property type="match status" value="1"/>
</dbReference>
<sequence>MHIRPMLPTDITAVTDIGDAAFIDDEYFLFIHPHSHKYPISWRDHVYSRIRRRLHEPGLHCFVCVLDSRDTTLLASGNCAVGEVAGYGIWERLGPTTSPTAVAWRANNRTFCAWVERTLFAVQDKYEDLFRIHRSIDRANLARLMTSADGCDVFDKYLAEHWHMRVLAVHPRFQRQGVGQHLVTWGLDRARHEGVTATIDASENGSRLYRKLGFRSVGWLDLAVEQAWPGGQIMVYDPTGEHIRLAIGDERNFKVAGTTREVDAVWKKLDEKEALEKKEGDVDHVGDKGP</sequence>
<dbReference type="GO" id="GO:0016747">
    <property type="term" value="F:acyltransferase activity, transferring groups other than amino-acyl groups"/>
    <property type="evidence" value="ECO:0007669"/>
    <property type="project" value="InterPro"/>
</dbReference>
<evidence type="ECO:0000313" key="2">
    <source>
        <dbReference type="EMBL" id="KAB8527811.1"/>
    </source>
</evidence>
<gene>
    <name evidence="2" type="ORF">FH972_025462</name>
</gene>
<dbReference type="Proteomes" id="UP000327013">
    <property type="component" value="Unassembled WGS sequence"/>
</dbReference>
<dbReference type="PANTHER" id="PTHR42791:SF16">
    <property type="entry name" value="N-ACETYLTRANSFERASE DOMAIN-CONTAINING PROTEIN"/>
    <property type="match status" value="1"/>
</dbReference>
<proteinExistence type="predicted"/>
<organism evidence="2 3">
    <name type="scientific">Carpinus fangiana</name>
    <dbReference type="NCBI Taxonomy" id="176857"/>
    <lineage>
        <taxon>Eukaryota</taxon>
        <taxon>Viridiplantae</taxon>
        <taxon>Streptophyta</taxon>
        <taxon>Embryophyta</taxon>
        <taxon>Tracheophyta</taxon>
        <taxon>Spermatophyta</taxon>
        <taxon>Magnoliopsida</taxon>
        <taxon>eudicotyledons</taxon>
        <taxon>Gunneridae</taxon>
        <taxon>Pentapetalae</taxon>
        <taxon>rosids</taxon>
        <taxon>fabids</taxon>
        <taxon>Fagales</taxon>
        <taxon>Betulaceae</taxon>
        <taxon>Carpinus</taxon>
    </lineage>
</organism>
<feature type="domain" description="N-acetyltransferase" evidence="1">
    <location>
        <begin position="98"/>
        <end position="239"/>
    </location>
</feature>